<keyword evidence="2" id="KW-1185">Reference proteome</keyword>
<gene>
    <name evidence="1" type="ORF">MRATA1EN1_LOCUS24786</name>
</gene>
<evidence type="ECO:0000313" key="1">
    <source>
        <dbReference type="EMBL" id="CAI9175824.1"/>
    </source>
</evidence>
<dbReference type="Proteomes" id="UP001176941">
    <property type="component" value="Chromosome 5"/>
</dbReference>
<dbReference type="EMBL" id="OX459941">
    <property type="protein sequence ID" value="CAI9175824.1"/>
    <property type="molecule type" value="Genomic_DNA"/>
</dbReference>
<reference evidence="1" key="1">
    <citation type="submission" date="2023-04" db="EMBL/GenBank/DDBJ databases">
        <authorList>
            <consortium name="ELIXIR-Norway"/>
        </authorList>
    </citation>
    <scope>NUCLEOTIDE SEQUENCE [LARGE SCALE GENOMIC DNA]</scope>
</reference>
<evidence type="ECO:0000313" key="2">
    <source>
        <dbReference type="Proteomes" id="UP001176941"/>
    </source>
</evidence>
<protein>
    <submittedName>
        <fullName evidence="1">Uncharacterized protein</fullName>
    </submittedName>
</protein>
<name>A0ABN8ZPX6_RANTA</name>
<accession>A0ABN8ZPX6</accession>
<organism evidence="1 2">
    <name type="scientific">Rangifer tarandus platyrhynchus</name>
    <name type="common">Svalbard reindeer</name>
    <dbReference type="NCBI Taxonomy" id="3082113"/>
    <lineage>
        <taxon>Eukaryota</taxon>
        <taxon>Metazoa</taxon>
        <taxon>Chordata</taxon>
        <taxon>Craniata</taxon>
        <taxon>Vertebrata</taxon>
        <taxon>Euteleostomi</taxon>
        <taxon>Mammalia</taxon>
        <taxon>Eutheria</taxon>
        <taxon>Laurasiatheria</taxon>
        <taxon>Artiodactyla</taxon>
        <taxon>Ruminantia</taxon>
        <taxon>Pecora</taxon>
        <taxon>Cervidae</taxon>
        <taxon>Odocoileinae</taxon>
        <taxon>Rangifer</taxon>
    </lineage>
</organism>
<proteinExistence type="predicted"/>
<sequence>MAESEEELKSLLMKVKEFVVSPDGGAISCLQLKVSCSYVTVAKQKRSGKTDLLQEMHSQKPLQHLTSHFIAQNRTTCLPLRHIINKGTEVAMMDVPAYPTSGYFWKRRRVPSLWMAWKTTARTIATTILPSA</sequence>